<dbReference type="Gene3D" id="3.40.50.12780">
    <property type="entry name" value="N-terminal domain of ligase-like"/>
    <property type="match status" value="1"/>
</dbReference>
<dbReference type="GO" id="GO:0031956">
    <property type="term" value="F:medium-chain fatty acid-CoA ligase activity"/>
    <property type="evidence" value="ECO:0007669"/>
    <property type="project" value="TreeGrafter"/>
</dbReference>
<comment type="caution">
    <text evidence="3">The sequence shown here is derived from an EMBL/GenBank/DDBJ whole genome shotgun (WGS) entry which is preliminary data.</text>
</comment>
<dbReference type="PANTHER" id="PTHR43201">
    <property type="entry name" value="ACYL-COA SYNTHETASE"/>
    <property type="match status" value="1"/>
</dbReference>
<feature type="domain" description="AMP-dependent synthetase/ligase" evidence="1">
    <location>
        <begin position="8"/>
        <end position="376"/>
    </location>
</feature>
<name>A0A5D3KND9_9BRAD</name>
<dbReference type="RefSeq" id="WP_148771044.1">
    <property type="nucleotide sequence ID" value="NZ_VSSS01000010.1"/>
</dbReference>
<dbReference type="Pfam" id="PF13193">
    <property type="entry name" value="AMP-binding_C"/>
    <property type="match status" value="1"/>
</dbReference>
<dbReference type="Pfam" id="PF00501">
    <property type="entry name" value="AMP-binding"/>
    <property type="match status" value="1"/>
</dbReference>
<sequence length="519" mass="55557">MSLTSTVRRAAQINARGPAVVDGAVRTSWSAFADRVSRVAGGLAALGLQPGERVAILAVNHASFLELQYAVLWAGGVLVPVNYRLSSNEISYIVGAASACMIVADPQFERVVRDVANNVPALRRVIWFSGPEARGDSSYDWLASQKAIEDQSEDRADDTAGIYFTGGTTGRPKGVVLSRLNFLSQAAAMQSSLELRSDSVYLHATPLFHLADCGIGHAVTFAAGAHSFLSQFEADACLRKIRQDGVTEINLVPTMLATLLDAAEGGSRDMAVALAAVRTVAYGGAPIPAPLLHRLLARLPNAKFRQFYGMTETCGACASLPPDFHVSGVDASRLRSVGQAMPFAEIRIVAPDGTERPRGEAGEVAIRGLQTMRGYWNDPGATSRALRGGWLHSGDVGVMDADGFVTIVERLKDMIISGGENIYSAEVENVIAAHPSVTACAVIGLSDQRWGERVHAVVVRRSDVESAELQRDLEARCRDLIAGYKCPKSWDIRAEPLPLSSLGKVNKAKLREEAESYAG</sequence>
<organism evidence="3 4">
    <name type="scientific">Bradyrhizobium rifense</name>
    <dbReference type="NCBI Taxonomy" id="515499"/>
    <lineage>
        <taxon>Bacteria</taxon>
        <taxon>Pseudomonadati</taxon>
        <taxon>Pseudomonadota</taxon>
        <taxon>Alphaproteobacteria</taxon>
        <taxon>Hyphomicrobiales</taxon>
        <taxon>Nitrobacteraceae</taxon>
        <taxon>Bradyrhizobium</taxon>
    </lineage>
</organism>
<dbReference type="Proteomes" id="UP000324758">
    <property type="component" value="Unassembled WGS sequence"/>
</dbReference>
<dbReference type="AlphaFoldDB" id="A0A5D3KND9"/>
<dbReference type="PROSITE" id="PS00455">
    <property type="entry name" value="AMP_BINDING"/>
    <property type="match status" value="1"/>
</dbReference>
<dbReference type="EMBL" id="VSSS01000010">
    <property type="protein sequence ID" value="TYL98842.1"/>
    <property type="molecule type" value="Genomic_DNA"/>
</dbReference>
<dbReference type="InterPro" id="IPR025110">
    <property type="entry name" value="AMP-bd_C"/>
</dbReference>
<dbReference type="InterPro" id="IPR000873">
    <property type="entry name" value="AMP-dep_synth/lig_dom"/>
</dbReference>
<gene>
    <name evidence="3" type="ORF">FXB40_04770</name>
</gene>
<dbReference type="InterPro" id="IPR042099">
    <property type="entry name" value="ANL_N_sf"/>
</dbReference>
<dbReference type="OrthoDB" id="9803968at2"/>
<evidence type="ECO:0000313" key="4">
    <source>
        <dbReference type="Proteomes" id="UP000324758"/>
    </source>
</evidence>
<proteinExistence type="predicted"/>
<accession>A0A5D3KND9</accession>
<evidence type="ECO:0000259" key="2">
    <source>
        <dbReference type="Pfam" id="PF13193"/>
    </source>
</evidence>
<feature type="domain" description="AMP-binding enzyme C-terminal" evidence="2">
    <location>
        <begin position="426"/>
        <end position="504"/>
    </location>
</feature>
<reference evidence="3 4" key="1">
    <citation type="submission" date="2019-08" db="EMBL/GenBank/DDBJ databases">
        <title>Bradyrhizobium hipponensis sp. nov., a rhizobium isolated from a Lupinus angustifolius root nodule in Tunisia.</title>
        <authorList>
            <person name="Off K."/>
            <person name="Rejili M."/>
            <person name="Mars M."/>
            <person name="Brachmann A."/>
            <person name="Marin M."/>
        </authorList>
    </citation>
    <scope>NUCLEOTIDE SEQUENCE [LARGE SCALE GENOMIC DNA]</scope>
    <source>
        <strain evidence="3 4">CTAW71</strain>
    </source>
</reference>
<dbReference type="InterPro" id="IPR020845">
    <property type="entry name" value="AMP-binding_CS"/>
</dbReference>
<dbReference type="InterPro" id="IPR045851">
    <property type="entry name" value="AMP-bd_C_sf"/>
</dbReference>
<dbReference type="GO" id="GO:0006631">
    <property type="term" value="P:fatty acid metabolic process"/>
    <property type="evidence" value="ECO:0007669"/>
    <property type="project" value="TreeGrafter"/>
</dbReference>
<dbReference type="Gene3D" id="3.30.300.30">
    <property type="match status" value="1"/>
</dbReference>
<evidence type="ECO:0000313" key="3">
    <source>
        <dbReference type="EMBL" id="TYL98842.1"/>
    </source>
</evidence>
<keyword evidence="4" id="KW-1185">Reference proteome</keyword>
<dbReference type="PANTHER" id="PTHR43201:SF32">
    <property type="entry name" value="2-SUCCINYLBENZOATE--COA LIGASE, CHLOROPLASTIC_PEROXISOMAL"/>
    <property type="match status" value="1"/>
</dbReference>
<protein>
    <submittedName>
        <fullName evidence="3">AMP-binding protein</fullName>
    </submittedName>
</protein>
<evidence type="ECO:0000259" key="1">
    <source>
        <dbReference type="Pfam" id="PF00501"/>
    </source>
</evidence>
<dbReference type="SUPFAM" id="SSF56801">
    <property type="entry name" value="Acetyl-CoA synthetase-like"/>
    <property type="match status" value="1"/>
</dbReference>